<proteinExistence type="predicted"/>
<dbReference type="Gramene" id="Kaladp0011s0271.1.v1.1">
    <property type="protein sequence ID" value="Kaladp0011s0271.1.v1.1.CDS.1"/>
    <property type="gene ID" value="Kaladp0011s0271.v1.1"/>
</dbReference>
<dbReference type="PANTHER" id="PTHR31972">
    <property type="entry name" value="EXPRESSED PROTEIN"/>
    <property type="match status" value="1"/>
</dbReference>
<dbReference type="InterPro" id="IPR008586">
    <property type="entry name" value="DUF868_pln"/>
</dbReference>
<dbReference type="Proteomes" id="UP000594263">
    <property type="component" value="Unplaced"/>
</dbReference>
<evidence type="ECO:0000313" key="1">
    <source>
        <dbReference type="EnsemblPlants" id="Kaladp0011s0271.1.v1.1.CDS.1"/>
    </source>
</evidence>
<keyword evidence="2" id="KW-1185">Reference proteome</keyword>
<name>A0A7N0RHJ1_KALFE</name>
<protein>
    <recommendedName>
        <fullName evidence="3">DUF868 family protein</fullName>
    </recommendedName>
</protein>
<dbReference type="PANTHER" id="PTHR31972:SF48">
    <property type="entry name" value="OS04G0407500 PROTEIN"/>
    <property type="match status" value="1"/>
</dbReference>
<dbReference type="Pfam" id="PF05910">
    <property type="entry name" value="DUF868"/>
    <property type="match status" value="1"/>
</dbReference>
<evidence type="ECO:0008006" key="3">
    <source>
        <dbReference type="Google" id="ProtNLM"/>
    </source>
</evidence>
<reference evidence="1" key="1">
    <citation type="submission" date="2021-01" db="UniProtKB">
        <authorList>
            <consortium name="EnsemblPlants"/>
        </authorList>
    </citation>
    <scope>IDENTIFICATION</scope>
</reference>
<sequence length="312" mass="35849">MKTLSLCHCRHAINVSDSYCSARRRPFVTPRLRKPTVQVPSRQDSVSCVYKSELVSSSSSREELLITLTWTRDLVRRGFDLELLDARSKRGSGCAYRLRKVKGYSSFDFDGSRIEVWWNLSAAEYDNGCEPGGQFYLMMAVDSELCLKLGNNFSADERVKKMETSPGLSKTVCFSRRERFSGSTFYSTKAKFCDSGKEHDIRIKCVKETDESGAERPLLLVLVDGRKMVRVANLEWNFRGNQTIFFEGLVVDVMWDVQEWFFNSGRDAVFLFRTRSGPDSRLWFEEKNLFGDQLEFSLVISGCKKHQAKSWV</sequence>
<dbReference type="AlphaFoldDB" id="A0A7N0RHJ1"/>
<dbReference type="EnsemblPlants" id="Kaladp0011s0271.1.v1.1">
    <property type="protein sequence ID" value="Kaladp0011s0271.1.v1.1.CDS.1"/>
    <property type="gene ID" value="Kaladp0011s0271.v1.1"/>
</dbReference>
<organism evidence="1 2">
    <name type="scientific">Kalanchoe fedtschenkoi</name>
    <name type="common">Lavender scallops</name>
    <name type="synonym">South American air plant</name>
    <dbReference type="NCBI Taxonomy" id="63787"/>
    <lineage>
        <taxon>Eukaryota</taxon>
        <taxon>Viridiplantae</taxon>
        <taxon>Streptophyta</taxon>
        <taxon>Embryophyta</taxon>
        <taxon>Tracheophyta</taxon>
        <taxon>Spermatophyta</taxon>
        <taxon>Magnoliopsida</taxon>
        <taxon>eudicotyledons</taxon>
        <taxon>Gunneridae</taxon>
        <taxon>Pentapetalae</taxon>
        <taxon>Saxifragales</taxon>
        <taxon>Crassulaceae</taxon>
        <taxon>Kalanchoe</taxon>
    </lineage>
</organism>
<evidence type="ECO:0000313" key="2">
    <source>
        <dbReference type="Proteomes" id="UP000594263"/>
    </source>
</evidence>
<accession>A0A7N0RHJ1</accession>